<sequence>MTDVTRRAWSGSVQGFPLSCALTMRAAQACLLLLAFLSLAAAPGDYARIEDGIASRLNNYRADNGLPRLKRSPLLDRVARAHAADLAEHHPDRGTDRRGQPCNLHSWSAAGPWRAVCYTADHVYAERMWSKPAEITDGAYPGPGYEIAMGSTGPVTAELALNGWKASPGHRAVILEEGVWGKPPWKVFGVGVSEGYAVVWFGREPDPPPAKPRRR</sequence>
<evidence type="ECO:0000259" key="2">
    <source>
        <dbReference type="Pfam" id="PF00188"/>
    </source>
</evidence>
<keyword evidence="4" id="KW-1185">Reference proteome</keyword>
<evidence type="ECO:0000313" key="3">
    <source>
        <dbReference type="EMBL" id="MDQ0465835.1"/>
    </source>
</evidence>
<dbReference type="Gene3D" id="3.40.33.10">
    <property type="entry name" value="CAP"/>
    <property type="match status" value="1"/>
</dbReference>
<organism evidence="3 4">
    <name type="scientific">Caulobacter ginsengisoli</name>
    <dbReference type="NCBI Taxonomy" id="400775"/>
    <lineage>
        <taxon>Bacteria</taxon>
        <taxon>Pseudomonadati</taxon>
        <taxon>Pseudomonadota</taxon>
        <taxon>Alphaproteobacteria</taxon>
        <taxon>Caulobacterales</taxon>
        <taxon>Caulobacteraceae</taxon>
        <taxon>Caulobacter</taxon>
    </lineage>
</organism>
<evidence type="ECO:0000313" key="4">
    <source>
        <dbReference type="Proteomes" id="UP001228905"/>
    </source>
</evidence>
<dbReference type="Pfam" id="PF00188">
    <property type="entry name" value="CAP"/>
    <property type="match status" value="1"/>
</dbReference>
<dbReference type="SUPFAM" id="SSF55797">
    <property type="entry name" value="PR-1-like"/>
    <property type="match status" value="1"/>
</dbReference>
<proteinExistence type="predicted"/>
<dbReference type="RefSeq" id="WP_307351480.1">
    <property type="nucleotide sequence ID" value="NZ_JAUSVS010000008.1"/>
</dbReference>
<dbReference type="InterPro" id="IPR014044">
    <property type="entry name" value="CAP_dom"/>
</dbReference>
<dbReference type="InterPro" id="IPR035940">
    <property type="entry name" value="CAP_sf"/>
</dbReference>
<gene>
    <name evidence="3" type="ORF">QO010_003627</name>
</gene>
<feature type="signal peptide" evidence="1">
    <location>
        <begin position="1"/>
        <end position="40"/>
    </location>
</feature>
<keyword evidence="1" id="KW-0732">Signal</keyword>
<reference evidence="3 4" key="1">
    <citation type="submission" date="2023-07" db="EMBL/GenBank/DDBJ databases">
        <title>Genomic Encyclopedia of Type Strains, Phase IV (KMG-IV): sequencing the most valuable type-strain genomes for metagenomic binning, comparative biology and taxonomic classification.</title>
        <authorList>
            <person name="Goeker M."/>
        </authorList>
    </citation>
    <scope>NUCLEOTIDE SEQUENCE [LARGE SCALE GENOMIC DNA]</scope>
    <source>
        <strain evidence="3 4">DSM 18695</strain>
    </source>
</reference>
<dbReference type="EMBL" id="JAUSVS010000008">
    <property type="protein sequence ID" value="MDQ0465835.1"/>
    <property type="molecule type" value="Genomic_DNA"/>
</dbReference>
<feature type="chain" id="PRO_5045293917" description="SCP domain-containing protein" evidence="1">
    <location>
        <begin position="41"/>
        <end position="215"/>
    </location>
</feature>
<protein>
    <recommendedName>
        <fullName evidence="2">SCP domain-containing protein</fullName>
    </recommendedName>
</protein>
<dbReference type="CDD" id="cd05379">
    <property type="entry name" value="CAP_bacterial"/>
    <property type="match status" value="1"/>
</dbReference>
<name>A0ABU0IUZ1_9CAUL</name>
<feature type="domain" description="SCP" evidence="2">
    <location>
        <begin position="56"/>
        <end position="177"/>
    </location>
</feature>
<dbReference type="Proteomes" id="UP001228905">
    <property type="component" value="Unassembled WGS sequence"/>
</dbReference>
<accession>A0ABU0IUZ1</accession>
<comment type="caution">
    <text evidence="3">The sequence shown here is derived from an EMBL/GenBank/DDBJ whole genome shotgun (WGS) entry which is preliminary data.</text>
</comment>
<evidence type="ECO:0000256" key="1">
    <source>
        <dbReference type="SAM" id="SignalP"/>
    </source>
</evidence>